<dbReference type="Proteomes" id="UP000467841">
    <property type="component" value="Unassembled WGS sequence"/>
</dbReference>
<protein>
    <recommendedName>
        <fullName evidence="4">Bulb-type lectin domain-containing protein</fullName>
    </recommendedName>
</protein>
<dbReference type="PANTHER" id="PTHR32444">
    <property type="entry name" value="BULB-TYPE LECTIN DOMAIN-CONTAINING PROTEIN"/>
    <property type="match status" value="1"/>
</dbReference>
<keyword evidence="2" id="KW-1015">Disulfide bond</keyword>
<name>A0A6D2I3Q6_9BRAS</name>
<dbReference type="Gene3D" id="2.90.10.10">
    <property type="entry name" value="Bulb-type lectin domain"/>
    <property type="match status" value="1"/>
</dbReference>
<dbReference type="PANTHER" id="PTHR32444:SF235">
    <property type="entry name" value="OS01G0783900 PROTEIN"/>
    <property type="match status" value="1"/>
</dbReference>
<dbReference type="SMART" id="SM00108">
    <property type="entry name" value="B_lectin"/>
    <property type="match status" value="1"/>
</dbReference>
<reference evidence="5" key="1">
    <citation type="submission" date="2020-01" db="EMBL/GenBank/DDBJ databases">
        <authorList>
            <person name="Mishra B."/>
        </authorList>
    </citation>
    <scope>NUCLEOTIDE SEQUENCE [LARGE SCALE GENOMIC DNA]</scope>
</reference>
<evidence type="ECO:0000256" key="2">
    <source>
        <dbReference type="ARBA" id="ARBA00023157"/>
    </source>
</evidence>
<dbReference type="InterPro" id="IPR001480">
    <property type="entry name" value="Bulb-type_lectin_dom"/>
</dbReference>
<dbReference type="Pfam" id="PF01453">
    <property type="entry name" value="B_lectin"/>
    <property type="match status" value="1"/>
</dbReference>
<organism evidence="5 6">
    <name type="scientific">Microthlaspi erraticum</name>
    <dbReference type="NCBI Taxonomy" id="1685480"/>
    <lineage>
        <taxon>Eukaryota</taxon>
        <taxon>Viridiplantae</taxon>
        <taxon>Streptophyta</taxon>
        <taxon>Embryophyta</taxon>
        <taxon>Tracheophyta</taxon>
        <taxon>Spermatophyta</taxon>
        <taxon>Magnoliopsida</taxon>
        <taxon>eudicotyledons</taxon>
        <taxon>Gunneridae</taxon>
        <taxon>Pentapetalae</taxon>
        <taxon>rosids</taxon>
        <taxon>malvids</taxon>
        <taxon>Brassicales</taxon>
        <taxon>Brassicaceae</taxon>
        <taxon>Coluteocarpeae</taxon>
        <taxon>Microthlaspi</taxon>
    </lineage>
</organism>
<dbReference type="PROSITE" id="PS50927">
    <property type="entry name" value="BULB_LECTIN"/>
    <property type="match status" value="1"/>
</dbReference>
<dbReference type="OrthoDB" id="1936886at2759"/>
<keyword evidence="6" id="KW-1185">Reference proteome</keyword>
<proteinExistence type="predicted"/>
<evidence type="ECO:0000313" key="6">
    <source>
        <dbReference type="Proteomes" id="UP000467841"/>
    </source>
</evidence>
<keyword evidence="3" id="KW-0325">Glycoprotein</keyword>
<evidence type="ECO:0000259" key="4">
    <source>
        <dbReference type="PROSITE" id="PS50927"/>
    </source>
</evidence>
<dbReference type="InterPro" id="IPR036426">
    <property type="entry name" value="Bulb-type_lectin_dom_sf"/>
</dbReference>
<evidence type="ECO:0000313" key="5">
    <source>
        <dbReference type="EMBL" id="CAA7020824.1"/>
    </source>
</evidence>
<feature type="domain" description="Bulb-type lectin" evidence="4">
    <location>
        <begin position="1"/>
        <end position="97"/>
    </location>
</feature>
<sequence length="97" mass="10649">MGYNHIESFVALSSPDGTFELGFFNPNSSQEHQYVGIWFKKVTPRVYSRENPVTSSTVGLSISSNGSLILLDEKQTVLWSSGEGSQASNECRAELSD</sequence>
<dbReference type="EMBL" id="CACVBM020000555">
    <property type="protein sequence ID" value="CAA7020824.1"/>
    <property type="molecule type" value="Genomic_DNA"/>
</dbReference>
<keyword evidence="1" id="KW-0732">Signal</keyword>
<evidence type="ECO:0000256" key="3">
    <source>
        <dbReference type="ARBA" id="ARBA00023180"/>
    </source>
</evidence>
<accession>A0A6D2I3Q6</accession>
<evidence type="ECO:0000256" key="1">
    <source>
        <dbReference type="ARBA" id="ARBA00022729"/>
    </source>
</evidence>
<dbReference type="SUPFAM" id="SSF51110">
    <property type="entry name" value="alpha-D-mannose-specific plant lectins"/>
    <property type="match status" value="1"/>
</dbReference>
<gene>
    <name evidence="5" type="ORF">MERR_LOCUS8059</name>
</gene>
<dbReference type="AlphaFoldDB" id="A0A6D2I3Q6"/>
<comment type="caution">
    <text evidence="5">The sequence shown here is derived from an EMBL/GenBank/DDBJ whole genome shotgun (WGS) entry which is preliminary data.</text>
</comment>